<accession>A0ABW0ISY8</accession>
<dbReference type="EMBL" id="JBHSLW010000013">
    <property type="protein sequence ID" value="MFC5420365.1"/>
    <property type="molecule type" value="Genomic_DNA"/>
</dbReference>
<dbReference type="Pfam" id="PF10370">
    <property type="entry name" value="Rv2993c-like_N"/>
    <property type="match status" value="1"/>
</dbReference>
<evidence type="ECO:0000259" key="2">
    <source>
        <dbReference type="Pfam" id="PF01557"/>
    </source>
</evidence>
<name>A0ABW0ISY8_9HYPH</name>
<dbReference type="GO" id="GO:0016787">
    <property type="term" value="F:hydrolase activity"/>
    <property type="evidence" value="ECO:0007669"/>
    <property type="project" value="UniProtKB-KW"/>
</dbReference>
<evidence type="ECO:0000256" key="1">
    <source>
        <dbReference type="ARBA" id="ARBA00022723"/>
    </source>
</evidence>
<feature type="domain" description="Rv2993c-like N-terminal" evidence="3">
    <location>
        <begin position="20"/>
        <end position="68"/>
    </location>
</feature>
<dbReference type="InterPro" id="IPR036663">
    <property type="entry name" value="Fumarylacetoacetase_C_sf"/>
</dbReference>
<dbReference type="InterPro" id="IPR011234">
    <property type="entry name" value="Fumarylacetoacetase-like_C"/>
</dbReference>
<keyword evidence="4" id="KW-0378">Hydrolase</keyword>
<gene>
    <name evidence="4" type="ORF">ACFPOB_12425</name>
</gene>
<dbReference type="Gene3D" id="3.90.850.10">
    <property type="entry name" value="Fumarylacetoacetase-like, C-terminal domain"/>
    <property type="match status" value="1"/>
</dbReference>
<evidence type="ECO:0000313" key="4">
    <source>
        <dbReference type="EMBL" id="MFC5420365.1"/>
    </source>
</evidence>
<dbReference type="Pfam" id="PF01557">
    <property type="entry name" value="FAA_hydrolase"/>
    <property type="match status" value="1"/>
</dbReference>
<dbReference type="Proteomes" id="UP001596053">
    <property type="component" value="Unassembled WGS sequence"/>
</dbReference>
<dbReference type="PANTHER" id="PTHR11820:SF7">
    <property type="entry name" value="ACYLPYRUVASE FAHD1, MITOCHONDRIAL"/>
    <property type="match status" value="1"/>
</dbReference>
<sequence>MLNATIETAAWPETKQASVRWVRFAYAGRERFGTLVGGTIAIHSGDMFAGARPTGERVPFDEVTLLAPSTPSKIIALWNNFHALAGKLGMPVPAEPLYLMKAPSCTAAPGFTVRRPPSYAGKVVYEGELGIVIGRNCSRVTPQEAGELIFGYTCVNDITALDLIAADPTFPQWVRAKSFDGFGPFGPVVATGLDPRDLTVRTLLNGQERQNYPVADMIFQPHELVSRLSHDMTLLPGDLVCCGTSLGVGAMKEPVNRVEVTIEGIGTLANVFVQGG</sequence>
<evidence type="ECO:0000313" key="5">
    <source>
        <dbReference type="Proteomes" id="UP001596053"/>
    </source>
</evidence>
<comment type="caution">
    <text evidence="4">The sequence shown here is derived from an EMBL/GenBank/DDBJ whole genome shotgun (WGS) entry which is preliminary data.</text>
</comment>
<keyword evidence="5" id="KW-1185">Reference proteome</keyword>
<protein>
    <submittedName>
        <fullName evidence="4">Fumarylacetoacetate hydrolase family protein</fullName>
        <ecNumber evidence="4">3.7.-.-</ecNumber>
    </submittedName>
</protein>
<dbReference type="SUPFAM" id="SSF56529">
    <property type="entry name" value="FAH"/>
    <property type="match status" value="1"/>
</dbReference>
<keyword evidence="1" id="KW-0479">Metal-binding</keyword>
<dbReference type="EC" id="3.7.-.-" evidence="4"/>
<reference evidence="5" key="1">
    <citation type="journal article" date="2019" name="Int. J. Syst. Evol. Microbiol.">
        <title>The Global Catalogue of Microorganisms (GCM) 10K type strain sequencing project: providing services to taxonomists for standard genome sequencing and annotation.</title>
        <authorList>
            <consortium name="The Broad Institute Genomics Platform"/>
            <consortium name="The Broad Institute Genome Sequencing Center for Infectious Disease"/>
            <person name="Wu L."/>
            <person name="Ma J."/>
        </authorList>
    </citation>
    <scope>NUCLEOTIDE SEQUENCE [LARGE SCALE GENOMIC DNA]</scope>
    <source>
        <strain evidence="5">NCAIM B.01391</strain>
    </source>
</reference>
<dbReference type="InterPro" id="IPR018833">
    <property type="entry name" value="Rv2993c-like_N"/>
</dbReference>
<dbReference type="PANTHER" id="PTHR11820">
    <property type="entry name" value="ACYLPYRUVASE"/>
    <property type="match status" value="1"/>
</dbReference>
<evidence type="ECO:0000259" key="3">
    <source>
        <dbReference type="Pfam" id="PF10370"/>
    </source>
</evidence>
<dbReference type="RefSeq" id="WP_377798712.1">
    <property type="nucleotide sequence ID" value="NZ_JBHSLW010000013.1"/>
</dbReference>
<feature type="domain" description="Fumarylacetoacetase-like C-terminal" evidence="2">
    <location>
        <begin position="73"/>
        <end position="272"/>
    </location>
</feature>
<proteinExistence type="predicted"/>
<organism evidence="4 5">
    <name type="scientific">Bosea eneae</name>
    <dbReference type="NCBI Taxonomy" id="151454"/>
    <lineage>
        <taxon>Bacteria</taxon>
        <taxon>Pseudomonadati</taxon>
        <taxon>Pseudomonadota</taxon>
        <taxon>Alphaproteobacteria</taxon>
        <taxon>Hyphomicrobiales</taxon>
        <taxon>Boseaceae</taxon>
        <taxon>Bosea</taxon>
    </lineage>
</organism>